<reference evidence="4" key="1">
    <citation type="submission" date="2013-08" db="EMBL/GenBank/DDBJ databases">
        <authorList>
            <person name="Mendez C."/>
            <person name="Richter M."/>
            <person name="Ferrer M."/>
            <person name="Sanchez J."/>
        </authorList>
    </citation>
    <scope>NUCLEOTIDE SEQUENCE</scope>
</reference>
<dbReference type="SUPFAM" id="SSF50249">
    <property type="entry name" value="Nucleic acid-binding proteins"/>
    <property type="match status" value="1"/>
</dbReference>
<dbReference type="InterPro" id="IPR002878">
    <property type="entry name" value="ChsH2_C"/>
</dbReference>
<protein>
    <submittedName>
        <fullName evidence="4">Protein containing DUF35</fullName>
    </submittedName>
</protein>
<organism evidence="4">
    <name type="scientific">mine drainage metagenome</name>
    <dbReference type="NCBI Taxonomy" id="410659"/>
    <lineage>
        <taxon>unclassified sequences</taxon>
        <taxon>metagenomes</taxon>
        <taxon>ecological metagenomes</taxon>
    </lineage>
</organism>
<dbReference type="PANTHER" id="PTHR34075">
    <property type="entry name" value="BLR3430 PROTEIN"/>
    <property type="match status" value="1"/>
</dbReference>
<evidence type="ECO:0000313" key="4">
    <source>
        <dbReference type="EMBL" id="EQD48295.1"/>
    </source>
</evidence>
<dbReference type="InterPro" id="IPR012340">
    <property type="entry name" value="NA-bd_OB-fold"/>
</dbReference>
<feature type="compositionally biased region" description="Low complexity" evidence="1">
    <location>
        <begin position="146"/>
        <end position="165"/>
    </location>
</feature>
<evidence type="ECO:0000256" key="1">
    <source>
        <dbReference type="SAM" id="MobiDB-lite"/>
    </source>
</evidence>
<dbReference type="InterPro" id="IPR022002">
    <property type="entry name" value="ChsH2_Znr"/>
</dbReference>
<accession>T1B1R8</accession>
<dbReference type="EMBL" id="AUZY01007899">
    <property type="protein sequence ID" value="EQD48295.1"/>
    <property type="molecule type" value="Genomic_DNA"/>
</dbReference>
<reference evidence="4" key="2">
    <citation type="journal article" date="2014" name="ISME J.">
        <title>Microbial stratification in low pH oxic and suboxic macroscopic growths along an acid mine drainage.</title>
        <authorList>
            <person name="Mendez-Garcia C."/>
            <person name="Mesa V."/>
            <person name="Sprenger R.R."/>
            <person name="Richter M."/>
            <person name="Diez M.S."/>
            <person name="Solano J."/>
            <person name="Bargiela R."/>
            <person name="Golyshina O.V."/>
            <person name="Manteca A."/>
            <person name="Ramos J.L."/>
            <person name="Gallego J.R."/>
            <person name="Llorente I."/>
            <person name="Martins Dos Santos V.A."/>
            <person name="Jensen O.N."/>
            <person name="Pelaez A.I."/>
            <person name="Sanchez J."/>
            <person name="Ferrer M."/>
        </authorList>
    </citation>
    <scope>NUCLEOTIDE SEQUENCE</scope>
</reference>
<feature type="domain" description="ChsH2 rubredoxin-like zinc ribbon" evidence="3">
    <location>
        <begin position="11"/>
        <end position="38"/>
    </location>
</feature>
<evidence type="ECO:0000259" key="3">
    <source>
        <dbReference type="Pfam" id="PF12172"/>
    </source>
</evidence>
<gene>
    <name evidence="4" type="ORF">B1B_12096</name>
</gene>
<dbReference type="AlphaFoldDB" id="T1B1R8"/>
<dbReference type="Pfam" id="PF12172">
    <property type="entry name" value="zf-ChsH2"/>
    <property type="match status" value="1"/>
</dbReference>
<dbReference type="PANTHER" id="PTHR34075:SF5">
    <property type="entry name" value="BLR3430 PROTEIN"/>
    <property type="match status" value="1"/>
</dbReference>
<evidence type="ECO:0000259" key="2">
    <source>
        <dbReference type="Pfam" id="PF01796"/>
    </source>
</evidence>
<dbReference type="Gene3D" id="6.10.30.10">
    <property type="match status" value="1"/>
</dbReference>
<proteinExistence type="predicted"/>
<feature type="region of interest" description="Disordered" evidence="1">
    <location>
        <begin position="136"/>
        <end position="165"/>
    </location>
</feature>
<dbReference type="Pfam" id="PF01796">
    <property type="entry name" value="OB_ChsH2_C"/>
    <property type="match status" value="1"/>
</dbReference>
<name>T1B1R8_9ZZZZ</name>
<feature type="domain" description="ChsH2 C-terminal OB-fold" evidence="2">
    <location>
        <begin position="52"/>
        <end position="114"/>
    </location>
</feature>
<dbReference type="InterPro" id="IPR052513">
    <property type="entry name" value="Thioester_dehydratase-like"/>
</dbReference>
<sequence length="165" mass="17870">MSVARFWRETPRRYNLAGSKCGRCGTVYFPPRAVCPTCPQHRETMAQMGPFQLTGDGTVFAYTVVHEAAEGFEMLVPYVLALVRTVEGPMLTGQVVDIDPSEVRIGLKVRATFRKLREEGKAGVIHYGYKFAPVSDADGAPRRPAPRGTAAASTPDAAPADRASA</sequence>
<comment type="caution">
    <text evidence="4">The sequence shown here is derived from an EMBL/GenBank/DDBJ whole genome shotgun (WGS) entry which is preliminary data.</text>
</comment>